<proteinExistence type="predicted"/>
<evidence type="ECO:0000259" key="1">
    <source>
        <dbReference type="Pfam" id="PF09706"/>
    </source>
</evidence>
<name>A0A379DB33_9FIRM</name>
<dbReference type="InterPro" id="IPR019121">
    <property type="entry name" value="CRISPR-assoc_CXXC-CXXC_dom"/>
</dbReference>
<feature type="domain" description="CRISPR-associated protein CXXC-CXXC" evidence="1">
    <location>
        <begin position="226"/>
        <end position="288"/>
    </location>
</feature>
<evidence type="ECO:0000313" key="2">
    <source>
        <dbReference type="EMBL" id="SUB75127.1"/>
    </source>
</evidence>
<dbReference type="Proteomes" id="UP000254777">
    <property type="component" value="Unassembled WGS sequence"/>
</dbReference>
<dbReference type="AlphaFoldDB" id="A0A379DB33"/>
<protein>
    <submittedName>
        <fullName evidence="2">CRISPR-associated protein Cas8a1/Cst1, subtype I-B/TNEAP</fullName>
    </submittedName>
</protein>
<dbReference type="EMBL" id="UGTH01000001">
    <property type="protein sequence ID" value="SUB75127.1"/>
    <property type="molecule type" value="Genomic_DNA"/>
</dbReference>
<gene>
    <name evidence="2" type="ORF">NCTC11088_00913</name>
</gene>
<sequence>MEKRIELKTGDWLYNTGLLGLYNILKYKDEYVEVSKEGISFELEALEKFEEYYFKYLIDTYYLTLSINRIVSFENSILNWESEDFKNFNDKSLENLNIQIDNVKKYMISNSYKKAYSLIDSEFNPLVKEKELKKIKLSKKDTVESKMSEIKYQISLLKETIDYFKFKDTKKYIGAQNIIYNIIRNAWDNVSILNRQNKNPDMYDEIANYFVKPAIEYLDEYEEKKNKSRYLCMSCGSRISSLNNDICFIRELGFDTKKKNSHVYDFNNYVGICPMCKLVYTCIPAGFTYAYNRGLFVNYSSNFKNLIEINNNIKEDVFKEINKNTSIYYAIQKNMDEKSNEDMKYELSDVQIVRFFRNIDSDQVKYSFNILNRPIQRVINECSGSLKFIRGAYFEEGKKNVYVYNEVMNNLFNNQNDFLIIHKMLHYKISNTDKTRYSSEHIQNVIRINNSYLREVGYMNDKSNGKYLYFSRLSGEKLRDSYKKMNAVEKLNGIAYRMLNALKTSNKHAFMDTLIKASMYANEEIDDVFSNTMEDDLKFKNAGYSFIAGMLGKQNNSKNDSEDNGGEI</sequence>
<dbReference type="InterPro" id="IPR010180">
    <property type="entry name" value="CRISPR-assoc_prot_CXXC-CXXC"/>
</dbReference>
<organism evidence="2 3">
    <name type="scientific">Peptoniphilus indolicus</name>
    <dbReference type="NCBI Taxonomy" id="33030"/>
    <lineage>
        <taxon>Bacteria</taxon>
        <taxon>Bacillati</taxon>
        <taxon>Bacillota</taxon>
        <taxon>Tissierellia</taxon>
        <taxon>Tissierellales</taxon>
        <taxon>Peptoniphilaceae</taxon>
        <taxon>Peptoniphilus</taxon>
    </lineage>
</organism>
<evidence type="ECO:0000313" key="3">
    <source>
        <dbReference type="Proteomes" id="UP000254777"/>
    </source>
</evidence>
<dbReference type="RefSeq" id="WP_115312054.1">
    <property type="nucleotide sequence ID" value="NZ_UGTH01000001.1"/>
</dbReference>
<reference evidence="2 3" key="1">
    <citation type="submission" date="2018-06" db="EMBL/GenBank/DDBJ databases">
        <authorList>
            <consortium name="Pathogen Informatics"/>
            <person name="Doyle S."/>
        </authorList>
    </citation>
    <scope>NUCLEOTIDE SEQUENCE [LARGE SCALE GENOMIC DNA]</scope>
    <source>
        <strain evidence="2 3">NCTC11088</strain>
    </source>
</reference>
<accession>A0A379DB33</accession>
<dbReference type="Pfam" id="PF09706">
    <property type="entry name" value="Cas_CXXC_CXXC"/>
    <property type="match status" value="1"/>
</dbReference>
<dbReference type="NCBIfam" id="TIGR01908">
    <property type="entry name" value="cas_CXXC_CXXC"/>
    <property type="match status" value="1"/>
</dbReference>